<feature type="chain" id="PRO_5013310839" evidence="2">
    <location>
        <begin position="32"/>
        <end position="345"/>
    </location>
</feature>
<name>A0A2C9DAI2_9HYPH</name>
<dbReference type="KEGG" id="hdi:HDIA_3648"/>
<sequence length="345" mass="36383">MDVRRKAEAKPFFLAALALPFALASGGVANAADSCEFFKGKTVEMVVPFSAGGGFDTYGRMVAKFMGDQLGAANMIVRNQPGAGGLLATNQTWATKPDGLTIQLIAISGMVAAELGGADGVLFKTNEFSWIGRISGEPDVITTAPDGGIKTGEDVRAIAAERKVRVGSTGLGSPQYIGSQLLAMFMDDGRVITGFSGSQEVYTSLQRGELDLFVSSLSAAEAAEKAETGRVLWIFGTEGLPERPNVPPLSSAVDAKFERLIQVQADITSAGRALAGPPGMDKDRLQCLRDAFDRTMASDELKAEAKMLNRPIEPLAGSQLAALIGGAMSEPPPEYLKVLRSSFNK</sequence>
<evidence type="ECO:0000256" key="2">
    <source>
        <dbReference type="SAM" id="SignalP"/>
    </source>
</evidence>
<evidence type="ECO:0000313" key="4">
    <source>
        <dbReference type="Proteomes" id="UP000223606"/>
    </source>
</evidence>
<accession>A0A2C9DAI2</accession>
<dbReference type="Gene3D" id="3.40.190.10">
    <property type="entry name" value="Periplasmic binding protein-like II"/>
    <property type="match status" value="1"/>
</dbReference>
<protein>
    <submittedName>
        <fullName evidence="3">Tripartite tricarboxylate transporter family receptor</fullName>
    </submittedName>
</protein>
<keyword evidence="3" id="KW-0675">Receptor</keyword>
<comment type="similarity">
    <text evidence="1">Belongs to the UPF0065 (bug) family.</text>
</comment>
<gene>
    <name evidence="3" type="ORF">HDIA_3648</name>
</gene>
<feature type="signal peptide" evidence="2">
    <location>
        <begin position="1"/>
        <end position="31"/>
    </location>
</feature>
<evidence type="ECO:0000256" key="1">
    <source>
        <dbReference type="ARBA" id="ARBA00006987"/>
    </source>
</evidence>
<dbReference type="Gene3D" id="3.40.190.150">
    <property type="entry name" value="Bordetella uptake gene, domain 1"/>
    <property type="match status" value="1"/>
</dbReference>
<keyword evidence="2" id="KW-0732">Signal</keyword>
<dbReference type="AlphaFoldDB" id="A0A2C9DAI2"/>
<dbReference type="InterPro" id="IPR005064">
    <property type="entry name" value="BUG"/>
</dbReference>
<dbReference type="Proteomes" id="UP000223606">
    <property type="component" value="Chromosome 1"/>
</dbReference>
<evidence type="ECO:0000313" key="3">
    <source>
        <dbReference type="EMBL" id="SON57189.1"/>
    </source>
</evidence>
<reference evidence="4" key="1">
    <citation type="submission" date="2017-09" db="EMBL/GenBank/DDBJ databases">
        <title>Genome sequence of Nannocystis excedens DSM 71.</title>
        <authorList>
            <person name="Blom J."/>
        </authorList>
    </citation>
    <scope>NUCLEOTIDE SEQUENCE [LARGE SCALE GENOMIC DNA]</scope>
    <source>
        <strain evidence="4">type strain: E19</strain>
    </source>
</reference>
<proteinExistence type="inferred from homology"/>
<dbReference type="Pfam" id="PF03401">
    <property type="entry name" value="TctC"/>
    <property type="match status" value="1"/>
</dbReference>
<organism evidence="3 4">
    <name type="scientific">Hartmannibacter diazotrophicus</name>
    <dbReference type="NCBI Taxonomy" id="1482074"/>
    <lineage>
        <taxon>Bacteria</taxon>
        <taxon>Pseudomonadati</taxon>
        <taxon>Pseudomonadota</taxon>
        <taxon>Alphaproteobacteria</taxon>
        <taxon>Hyphomicrobiales</taxon>
        <taxon>Pleomorphomonadaceae</taxon>
        <taxon>Hartmannibacter</taxon>
    </lineage>
</organism>
<dbReference type="EMBL" id="LT960614">
    <property type="protein sequence ID" value="SON57189.1"/>
    <property type="molecule type" value="Genomic_DNA"/>
</dbReference>
<dbReference type="InterPro" id="IPR042100">
    <property type="entry name" value="Bug_dom1"/>
</dbReference>
<dbReference type="PANTHER" id="PTHR42928:SF5">
    <property type="entry name" value="BLR1237 PROTEIN"/>
    <property type="match status" value="1"/>
</dbReference>
<dbReference type="PANTHER" id="PTHR42928">
    <property type="entry name" value="TRICARBOXYLATE-BINDING PROTEIN"/>
    <property type="match status" value="1"/>
</dbReference>
<keyword evidence="4" id="KW-1185">Reference proteome</keyword>